<accession>A0A8H3TSL2</accession>
<feature type="chain" id="PRO_5034112636" evidence="3">
    <location>
        <begin position="18"/>
        <end position="322"/>
    </location>
</feature>
<organism evidence="4 5">
    <name type="scientific">Naganishia liquefaciens</name>
    <dbReference type="NCBI Taxonomy" id="104408"/>
    <lineage>
        <taxon>Eukaryota</taxon>
        <taxon>Fungi</taxon>
        <taxon>Dikarya</taxon>
        <taxon>Basidiomycota</taxon>
        <taxon>Agaricomycotina</taxon>
        <taxon>Tremellomycetes</taxon>
        <taxon>Filobasidiales</taxon>
        <taxon>Filobasidiaceae</taxon>
        <taxon>Naganishia</taxon>
    </lineage>
</organism>
<feature type="signal peptide" evidence="3">
    <location>
        <begin position="1"/>
        <end position="17"/>
    </location>
</feature>
<evidence type="ECO:0000313" key="4">
    <source>
        <dbReference type="EMBL" id="GHJ86432.1"/>
    </source>
</evidence>
<dbReference type="PANTHER" id="PTHR31836:SF28">
    <property type="entry name" value="SRCR DOMAIN-CONTAINING PROTEIN-RELATED"/>
    <property type="match status" value="1"/>
</dbReference>
<keyword evidence="1 3" id="KW-0732">Signal</keyword>
<feature type="compositionally biased region" description="Low complexity" evidence="2">
    <location>
        <begin position="123"/>
        <end position="144"/>
    </location>
</feature>
<dbReference type="Gene3D" id="2.40.40.10">
    <property type="entry name" value="RlpA-like domain"/>
    <property type="match status" value="1"/>
</dbReference>
<comment type="caution">
    <text evidence="4">The sequence shown here is derived from an EMBL/GenBank/DDBJ whole genome shotgun (WGS) entry which is preliminary data.</text>
</comment>
<evidence type="ECO:0000313" key="5">
    <source>
        <dbReference type="Proteomes" id="UP000620104"/>
    </source>
</evidence>
<feature type="compositionally biased region" description="Polar residues" evidence="2">
    <location>
        <begin position="145"/>
        <end position="175"/>
    </location>
</feature>
<protein>
    <submittedName>
        <fullName evidence="4">Uncharacterized protein</fullName>
    </submittedName>
</protein>
<dbReference type="InterPro" id="IPR036908">
    <property type="entry name" value="RlpA-like_sf"/>
</dbReference>
<dbReference type="PANTHER" id="PTHR31836">
    <property type="match status" value="1"/>
</dbReference>
<sequence length="322" mass="32470">MFFSTVAIAAFAALAAASPVKRDFGGRATYYATGLGACGQYSSDSDFIVALNAPQYGSGYPGPECFKQIQISANGKTATATIMDMCPSCGYGDLDMSPALFNHFADPSVGVFQMNWDFVGSAPAPAPATSEAPQTSSTPEPSSTWVAPSTSETPSSTWVAPTTSETPSSTWVAPSTTAEVSSSAWVAPSSSAEASSSAWVAPSSSVETSSSAWVAPSSSVASSSAWVAPSSSAKASSSAWTAPSSSAAPSSVVSSVAAPIPTITVELGNQTIAELYAAVAQMGELVIVGAYNGSIINASSFNATSFTNATATPLGNTTILFQ</sequence>
<dbReference type="InterPro" id="IPR051477">
    <property type="entry name" value="Expansin_CellWall"/>
</dbReference>
<gene>
    <name evidence="4" type="ORF">NliqN6_2834</name>
</gene>
<dbReference type="CDD" id="cd22191">
    <property type="entry name" value="DPBB_RlpA_EXP_N-like"/>
    <property type="match status" value="1"/>
</dbReference>
<proteinExistence type="predicted"/>
<evidence type="ECO:0000256" key="2">
    <source>
        <dbReference type="SAM" id="MobiDB-lite"/>
    </source>
</evidence>
<dbReference type="AlphaFoldDB" id="A0A8H3TSL2"/>
<dbReference type="Proteomes" id="UP000620104">
    <property type="component" value="Unassembled WGS sequence"/>
</dbReference>
<dbReference type="SUPFAM" id="SSF50685">
    <property type="entry name" value="Barwin-like endoglucanases"/>
    <property type="match status" value="1"/>
</dbReference>
<dbReference type="OrthoDB" id="623670at2759"/>
<name>A0A8H3TSL2_9TREE</name>
<reference evidence="4" key="1">
    <citation type="submission" date="2020-07" db="EMBL/GenBank/DDBJ databases">
        <title>Draft Genome Sequence of a Deep-Sea Yeast, Naganishia (Cryptococcus) liquefaciens strain N6.</title>
        <authorList>
            <person name="Han Y.W."/>
            <person name="Kajitani R."/>
            <person name="Morimoto H."/>
            <person name="Parhat M."/>
            <person name="Tsubouchi H."/>
            <person name="Bakenova O."/>
            <person name="Ogata M."/>
            <person name="Argunhan B."/>
            <person name="Aoki R."/>
            <person name="Kajiwara S."/>
            <person name="Itoh T."/>
            <person name="Iwasaki H."/>
        </authorList>
    </citation>
    <scope>NUCLEOTIDE SEQUENCE</scope>
    <source>
        <strain evidence="4">N6</strain>
    </source>
</reference>
<evidence type="ECO:0000256" key="1">
    <source>
        <dbReference type="ARBA" id="ARBA00022729"/>
    </source>
</evidence>
<dbReference type="EMBL" id="BLZA01000018">
    <property type="protein sequence ID" value="GHJ86432.1"/>
    <property type="molecule type" value="Genomic_DNA"/>
</dbReference>
<evidence type="ECO:0000256" key="3">
    <source>
        <dbReference type="SAM" id="SignalP"/>
    </source>
</evidence>
<keyword evidence="5" id="KW-1185">Reference proteome</keyword>
<feature type="region of interest" description="Disordered" evidence="2">
    <location>
        <begin position="123"/>
        <end position="175"/>
    </location>
</feature>